<dbReference type="PROSITE" id="PS51079">
    <property type="entry name" value="MBT"/>
    <property type="match status" value="4"/>
</dbReference>
<dbReference type="CDD" id="cd20094">
    <property type="entry name" value="MBT_SFMBT_rpt2"/>
    <property type="match status" value="1"/>
</dbReference>
<evidence type="ECO:0000256" key="1">
    <source>
        <dbReference type="ARBA" id="ARBA00004123"/>
    </source>
</evidence>
<dbReference type="CDD" id="cd20095">
    <property type="entry name" value="MBT_SFMBT_rpt3"/>
    <property type="match status" value="1"/>
</dbReference>
<dbReference type="SUPFAM" id="SSF63748">
    <property type="entry name" value="Tudor/PWWP/MBT"/>
    <property type="match status" value="4"/>
</dbReference>
<feature type="compositionally biased region" description="Polar residues" evidence="6">
    <location>
        <begin position="646"/>
        <end position="656"/>
    </location>
</feature>
<dbReference type="GO" id="GO:0045892">
    <property type="term" value="P:negative regulation of DNA-templated transcription"/>
    <property type="evidence" value="ECO:0007669"/>
    <property type="project" value="TreeGrafter"/>
</dbReference>
<feature type="repeat" description="MBT" evidence="5">
    <location>
        <begin position="28"/>
        <end position="126"/>
    </location>
</feature>
<dbReference type="Pfam" id="PF12140">
    <property type="entry name" value="SLED"/>
    <property type="match status" value="1"/>
</dbReference>
<feature type="repeat" description="MBT" evidence="5">
    <location>
        <begin position="133"/>
        <end position="234"/>
    </location>
</feature>
<dbReference type="InterPro" id="IPR004092">
    <property type="entry name" value="Mbt"/>
</dbReference>
<reference evidence="9" key="1">
    <citation type="submission" date="2015-12" db="EMBL/GenBank/DDBJ databases">
        <title>De novo transcriptome assembly of four potential Pierce s Disease insect vectors from Arizona vineyards.</title>
        <authorList>
            <person name="Tassone E.E."/>
        </authorList>
    </citation>
    <scope>NUCLEOTIDE SEQUENCE</scope>
</reference>
<dbReference type="GO" id="GO:0042393">
    <property type="term" value="F:histone binding"/>
    <property type="evidence" value="ECO:0007669"/>
    <property type="project" value="TreeGrafter"/>
</dbReference>
<feature type="region of interest" description="Disordered" evidence="6">
    <location>
        <begin position="1"/>
        <end position="24"/>
    </location>
</feature>
<dbReference type="InterPro" id="IPR050548">
    <property type="entry name" value="PcG_chromatin_remod_factors"/>
</dbReference>
<keyword evidence="2" id="KW-0678">Repressor</keyword>
<proteinExistence type="predicted"/>
<sequence>MVRPKEECTSKTVESDDFREENAEEENFDWAEYLKITESEAVTDTLFSHVEDSLKNGLEKGMFLEVPTHEGQYYWIASIVLSCGTLLRLAYLGDKNKSNEFWCDLEKDMAHPLGWCEENKNTLCPPAHIKNQIDYEVVKAAFKTGKRAPGQYLTKDGPFAANRIKPGMKLEIQDKSDPYRMWVATIIENVGGRLKLCYDTPGDTNTQDFWLFYSSPRVFPMGWTQEKGAPWVLRKPSNIVSKHSAQEWDAVLESSKEEIPNLVFPKDIINKSRSNVRPHDVNVGMKLEAVHPGTMKGIFPASVTRVFDSYYFLVEIDSLEVGENPKFTWLASITHPYIFPIGWAESNKIKLNPPLGWSEQGFDWVKYLEMTKCTAAPLPDKIKFSEELGFLPNMKLEAVNPEDPSQICVATIKKVTHDLIWLSLESKDRIQDDVIFHINSYEIFPMSWCDVNLYPLQAPKFMSRKTEAVNNEDKKASSMIESTKSSHCCPKIYFNHKCFSGPFLSKGKLAQLPKSVGPGPVLLVLKEVLTLVISVAYISSRVLKELQITEPVKPGNCLEILKAKYKTNLYQAGVEIVTSADKVEEYCKEICRKLQVCPYMFGPKKVEEKCPDNCHTLSKTRFLSTSTASNQSNLVGRRKAGRPSDASRQVAQNSLFSWPRRPEPIEKEFLTRGVRKQKKKGDDDDDDEGKTLKKKMRYATRGVKLPNFGVPKNSNNSIANNIKQQMKKASSASETSSVSSLKINSLINKSKVTLKKKRGRKTKTEIERLKKVNEIMNEATMDDNMYSIRGNPSEWSINDLHKYVKNTKDCAHLADILKEEEFNGESFMLLNFPCIIQSLHLNIPTAIALCKHIEAVKFHFYRYYVLSNKKSRR</sequence>
<evidence type="ECO:0000259" key="7">
    <source>
        <dbReference type="Pfam" id="PF12140"/>
    </source>
</evidence>
<name>A0A1B6DV22_9HEMI</name>
<keyword evidence="4" id="KW-0539">Nucleus</keyword>
<dbReference type="InterPro" id="IPR013761">
    <property type="entry name" value="SAM/pointed_sf"/>
</dbReference>
<dbReference type="GO" id="GO:0003682">
    <property type="term" value="F:chromatin binding"/>
    <property type="evidence" value="ECO:0007669"/>
    <property type="project" value="TreeGrafter"/>
</dbReference>
<dbReference type="AlphaFoldDB" id="A0A1B6DV22"/>
<evidence type="ECO:0000256" key="6">
    <source>
        <dbReference type="SAM" id="MobiDB-lite"/>
    </source>
</evidence>
<accession>A0A1B6DV22</accession>
<feature type="compositionally biased region" description="Basic and acidic residues" evidence="6">
    <location>
        <begin position="1"/>
        <end position="16"/>
    </location>
</feature>
<keyword evidence="3" id="KW-0677">Repeat</keyword>
<dbReference type="Gene3D" id="1.10.150.50">
    <property type="entry name" value="Transcription Factor, Ets-1"/>
    <property type="match status" value="1"/>
</dbReference>
<dbReference type="Gene3D" id="2.30.30.140">
    <property type="match status" value="4"/>
</dbReference>
<feature type="compositionally biased region" description="Basic and acidic residues" evidence="6">
    <location>
        <begin position="660"/>
        <end position="670"/>
    </location>
</feature>
<organism evidence="9">
    <name type="scientific">Clastoptera arizonana</name>
    <name type="common">Arizona spittle bug</name>
    <dbReference type="NCBI Taxonomy" id="38151"/>
    <lineage>
        <taxon>Eukaryota</taxon>
        <taxon>Metazoa</taxon>
        <taxon>Ecdysozoa</taxon>
        <taxon>Arthropoda</taxon>
        <taxon>Hexapoda</taxon>
        <taxon>Insecta</taxon>
        <taxon>Pterygota</taxon>
        <taxon>Neoptera</taxon>
        <taxon>Paraneoptera</taxon>
        <taxon>Hemiptera</taxon>
        <taxon>Auchenorrhyncha</taxon>
        <taxon>Cercopoidea</taxon>
        <taxon>Clastopteridae</taxon>
        <taxon>Clastoptera</taxon>
    </lineage>
</organism>
<dbReference type="GO" id="GO:0005634">
    <property type="term" value="C:nucleus"/>
    <property type="evidence" value="ECO:0007669"/>
    <property type="project" value="UniProtKB-SubCell"/>
</dbReference>
<gene>
    <name evidence="8" type="ORF">g.13544</name>
    <name evidence="9" type="ORF">g.13546</name>
</gene>
<protein>
    <recommendedName>
        <fullName evidence="7">SLED domain-containing protein</fullName>
    </recommendedName>
</protein>
<evidence type="ECO:0000256" key="2">
    <source>
        <dbReference type="ARBA" id="ARBA00022491"/>
    </source>
</evidence>
<dbReference type="InterPro" id="IPR021987">
    <property type="entry name" value="SLED"/>
</dbReference>
<dbReference type="SUPFAM" id="SSF47769">
    <property type="entry name" value="SAM/Pointed domain"/>
    <property type="match status" value="1"/>
</dbReference>
<dbReference type="EMBL" id="GEDC01007770">
    <property type="protein sequence ID" value="JAS29528.1"/>
    <property type="molecule type" value="Transcribed_RNA"/>
</dbReference>
<evidence type="ECO:0000256" key="3">
    <source>
        <dbReference type="ARBA" id="ARBA00022737"/>
    </source>
</evidence>
<dbReference type="PANTHER" id="PTHR12247">
    <property type="entry name" value="POLYCOMB GROUP PROTEIN"/>
    <property type="match status" value="1"/>
</dbReference>
<evidence type="ECO:0000256" key="5">
    <source>
        <dbReference type="PROSITE-ProRule" id="PRU00459"/>
    </source>
</evidence>
<dbReference type="CDD" id="cd20096">
    <property type="entry name" value="MBT_SFMBT_rpt4"/>
    <property type="match status" value="1"/>
</dbReference>
<dbReference type="PANTHER" id="PTHR12247:SF129">
    <property type="entry name" value="SOP-2-RELATED PROTEIN 3"/>
    <property type="match status" value="1"/>
</dbReference>
<comment type="subcellular location">
    <subcellularLocation>
        <location evidence="1">Nucleus</location>
    </subcellularLocation>
</comment>
<evidence type="ECO:0000256" key="4">
    <source>
        <dbReference type="ARBA" id="ARBA00023242"/>
    </source>
</evidence>
<dbReference type="Gene3D" id="3.90.1150.190">
    <property type="entry name" value="SLED domain"/>
    <property type="match status" value="1"/>
</dbReference>
<dbReference type="SMART" id="SM00561">
    <property type="entry name" value="MBT"/>
    <property type="match status" value="4"/>
</dbReference>
<evidence type="ECO:0000313" key="9">
    <source>
        <dbReference type="EMBL" id="JAS29528.1"/>
    </source>
</evidence>
<dbReference type="Pfam" id="PF02820">
    <property type="entry name" value="MBT"/>
    <property type="match status" value="4"/>
</dbReference>
<feature type="repeat" description="MBT" evidence="5">
    <location>
        <begin position="362"/>
        <end position="459"/>
    </location>
</feature>
<dbReference type="InterPro" id="IPR038348">
    <property type="entry name" value="SLED_sf"/>
</dbReference>
<dbReference type="EMBL" id="GEDC01009240">
    <property type="protein sequence ID" value="JAS28058.1"/>
    <property type="molecule type" value="Transcribed_RNA"/>
</dbReference>
<feature type="region of interest" description="Disordered" evidence="6">
    <location>
        <begin position="628"/>
        <end position="693"/>
    </location>
</feature>
<evidence type="ECO:0000313" key="8">
    <source>
        <dbReference type="EMBL" id="JAS28058.1"/>
    </source>
</evidence>
<feature type="domain" description="SLED" evidence="7">
    <location>
        <begin position="489"/>
        <end position="603"/>
    </location>
</feature>
<feature type="repeat" description="MBT" evidence="5">
    <location>
        <begin position="246"/>
        <end position="354"/>
    </location>
</feature>